<comment type="similarity">
    <text evidence="2">Belongs to the bacterial solute-binding protein 2 family.</text>
</comment>
<keyword evidence="3 4" id="KW-0732">Signal</keyword>
<dbReference type="InterPro" id="IPR028082">
    <property type="entry name" value="Peripla_BP_I"/>
</dbReference>
<feature type="signal peptide" evidence="4">
    <location>
        <begin position="1"/>
        <end position="21"/>
    </location>
</feature>
<organism evidence="6 7">
    <name type="scientific">Pseudonocardia lutea</name>
    <dbReference type="NCBI Taxonomy" id="2172015"/>
    <lineage>
        <taxon>Bacteria</taxon>
        <taxon>Bacillati</taxon>
        <taxon>Actinomycetota</taxon>
        <taxon>Actinomycetes</taxon>
        <taxon>Pseudonocardiales</taxon>
        <taxon>Pseudonocardiaceae</taxon>
        <taxon>Pseudonocardia</taxon>
    </lineage>
</organism>
<dbReference type="CDD" id="cd01536">
    <property type="entry name" value="PBP1_ABC_sugar_binding-like"/>
    <property type="match status" value="1"/>
</dbReference>
<protein>
    <submittedName>
        <fullName evidence="6">Sugar ABC transporter substrate-binding protein</fullName>
    </submittedName>
</protein>
<dbReference type="PROSITE" id="PS51257">
    <property type="entry name" value="PROKAR_LIPOPROTEIN"/>
    <property type="match status" value="1"/>
</dbReference>
<evidence type="ECO:0000256" key="3">
    <source>
        <dbReference type="ARBA" id="ARBA00022729"/>
    </source>
</evidence>
<sequence>MRTSRLLAVGASAVALLLASACGGGGSASVGAQIQATNSLDGGGKLLVAFMPTAAATYVASDIKAVKDTAAEYHYEITVFQNNFDQAQQDQQVQQFLASGQKPAAVIWWPSNVEASVNSVRQLARIAPVIQINQGVSAETEQYVAAYAGANDGLIGTIAGQQALEARKADVAAGRTLHSGNGNLIEFSFPSGYKAAADRHDGFTEATKAAPFDLLRDEPATGTLDAADGFNHASQVLPKFKAQGVDYVYAQNLDMGSGIVEALEQNGYQPGKDVTVVAGNCSGNLGPLQDGKVYSAVVQPPLMEGRLAVRTAVQLLASGKVTDETVTVEPSDTVPELTVGPVPKRAYLPAVPLTKDCLATLKIWGLSGRDLCS</sequence>
<evidence type="ECO:0000256" key="2">
    <source>
        <dbReference type="ARBA" id="ARBA00007639"/>
    </source>
</evidence>
<dbReference type="RefSeq" id="WP_379564315.1">
    <property type="nucleotide sequence ID" value="NZ_JBHSQK010000007.1"/>
</dbReference>
<comment type="subcellular location">
    <subcellularLocation>
        <location evidence="1">Cell envelope</location>
    </subcellularLocation>
</comment>
<evidence type="ECO:0000259" key="5">
    <source>
        <dbReference type="Pfam" id="PF13407"/>
    </source>
</evidence>
<dbReference type="PANTHER" id="PTHR46847:SF1">
    <property type="entry name" value="D-ALLOSE-BINDING PERIPLASMIC PROTEIN-RELATED"/>
    <property type="match status" value="1"/>
</dbReference>
<evidence type="ECO:0000313" key="6">
    <source>
        <dbReference type="EMBL" id="MFC5947449.1"/>
    </source>
</evidence>
<dbReference type="Pfam" id="PF13407">
    <property type="entry name" value="Peripla_BP_4"/>
    <property type="match status" value="1"/>
</dbReference>
<keyword evidence="7" id="KW-1185">Reference proteome</keyword>
<evidence type="ECO:0000256" key="1">
    <source>
        <dbReference type="ARBA" id="ARBA00004196"/>
    </source>
</evidence>
<proteinExistence type="inferred from homology"/>
<accession>A0ABW1I582</accession>
<evidence type="ECO:0000313" key="7">
    <source>
        <dbReference type="Proteomes" id="UP001596119"/>
    </source>
</evidence>
<comment type="caution">
    <text evidence="6">The sequence shown here is derived from an EMBL/GenBank/DDBJ whole genome shotgun (WGS) entry which is preliminary data.</text>
</comment>
<evidence type="ECO:0000256" key="4">
    <source>
        <dbReference type="SAM" id="SignalP"/>
    </source>
</evidence>
<dbReference type="EMBL" id="JBHSQK010000007">
    <property type="protein sequence ID" value="MFC5947449.1"/>
    <property type="molecule type" value="Genomic_DNA"/>
</dbReference>
<dbReference type="SUPFAM" id="SSF53822">
    <property type="entry name" value="Periplasmic binding protein-like I"/>
    <property type="match status" value="1"/>
</dbReference>
<dbReference type="InterPro" id="IPR025997">
    <property type="entry name" value="SBP_2_dom"/>
</dbReference>
<gene>
    <name evidence="6" type="ORF">ACFQH9_04065</name>
</gene>
<feature type="chain" id="PRO_5046478658" evidence="4">
    <location>
        <begin position="22"/>
        <end position="373"/>
    </location>
</feature>
<reference evidence="7" key="1">
    <citation type="journal article" date="2019" name="Int. J. Syst. Evol. Microbiol.">
        <title>The Global Catalogue of Microorganisms (GCM) 10K type strain sequencing project: providing services to taxonomists for standard genome sequencing and annotation.</title>
        <authorList>
            <consortium name="The Broad Institute Genomics Platform"/>
            <consortium name="The Broad Institute Genome Sequencing Center for Infectious Disease"/>
            <person name="Wu L."/>
            <person name="Ma J."/>
        </authorList>
    </citation>
    <scope>NUCLEOTIDE SEQUENCE [LARGE SCALE GENOMIC DNA]</scope>
    <source>
        <strain evidence="7">CGMCC 4.7397</strain>
    </source>
</reference>
<feature type="domain" description="Periplasmic binding protein" evidence="5">
    <location>
        <begin position="51"/>
        <end position="319"/>
    </location>
</feature>
<name>A0ABW1I582_9PSEU</name>
<dbReference type="PANTHER" id="PTHR46847">
    <property type="entry name" value="D-ALLOSE-BINDING PERIPLASMIC PROTEIN-RELATED"/>
    <property type="match status" value="1"/>
</dbReference>
<dbReference type="Proteomes" id="UP001596119">
    <property type="component" value="Unassembled WGS sequence"/>
</dbReference>
<dbReference type="Gene3D" id="3.40.50.2300">
    <property type="match status" value="2"/>
</dbReference>